<name>A0A0R3U7Y3_MESCO</name>
<dbReference type="EMBL" id="UXSR01000569">
    <property type="protein sequence ID" value="VDD76952.1"/>
    <property type="molecule type" value="Genomic_DNA"/>
</dbReference>
<accession>A0A0R3U7Y3</accession>
<dbReference type="InterPro" id="IPR035979">
    <property type="entry name" value="RBD_domain_sf"/>
</dbReference>
<dbReference type="GO" id="GO:0003723">
    <property type="term" value="F:RNA binding"/>
    <property type="evidence" value="ECO:0007669"/>
    <property type="project" value="UniProtKB-UniRule"/>
</dbReference>
<dbReference type="OrthoDB" id="339151at2759"/>
<protein>
    <recommendedName>
        <fullName evidence="2">RRM domain-containing protein</fullName>
    </recommendedName>
</protein>
<proteinExistence type="predicted"/>
<organism evidence="3 4">
    <name type="scientific">Mesocestoides corti</name>
    <name type="common">Flatworm</name>
    <dbReference type="NCBI Taxonomy" id="53468"/>
    <lineage>
        <taxon>Eukaryota</taxon>
        <taxon>Metazoa</taxon>
        <taxon>Spiralia</taxon>
        <taxon>Lophotrochozoa</taxon>
        <taxon>Platyhelminthes</taxon>
        <taxon>Cestoda</taxon>
        <taxon>Eucestoda</taxon>
        <taxon>Cyclophyllidea</taxon>
        <taxon>Mesocestoididae</taxon>
        <taxon>Mesocestoides</taxon>
    </lineage>
</organism>
<gene>
    <name evidence="3" type="ORF">MCOS_LOCUS2955</name>
</gene>
<keyword evidence="1" id="KW-0694">RNA-binding</keyword>
<reference evidence="3 4" key="1">
    <citation type="submission" date="2018-10" db="EMBL/GenBank/DDBJ databases">
        <authorList>
            <consortium name="Pathogen Informatics"/>
        </authorList>
    </citation>
    <scope>NUCLEOTIDE SEQUENCE [LARGE SCALE GENOMIC DNA]</scope>
</reference>
<dbReference type="Proteomes" id="UP000267029">
    <property type="component" value="Unassembled WGS sequence"/>
</dbReference>
<evidence type="ECO:0000313" key="4">
    <source>
        <dbReference type="Proteomes" id="UP000267029"/>
    </source>
</evidence>
<evidence type="ECO:0000259" key="2">
    <source>
        <dbReference type="PROSITE" id="PS50102"/>
    </source>
</evidence>
<evidence type="ECO:0000313" key="3">
    <source>
        <dbReference type="EMBL" id="VDD76952.1"/>
    </source>
</evidence>
<dbReference type="InterPro" id="IPR012677">
    <property type="entry name" value="Nucleotide-bd_a/b_plait_sf"/>
</dbReference>
<sequence length="198" mass="21027">MLMHYRQRGQALIKELNEIECLTAKSSSQLQLLSVSNAFKLLSTRLESTRLVYASTIASESDVVDDDWRRDALGNASVKRVENGTQITKASACAKESTTGTASHSTGVPVADANAGYRVLLAGIKTKLTETDLRKALSAFGPVGEIQRFLESDGIHTNGQGSVTFGTLSAAESALAASPITIGTSRIILSDLKKPTKA</sequence>
<dbReference type="PROSITE" id="PS50102">
    <property type="entry name" value="RRM"/>
    <property type="match status" value="1"/>
</dbReference>
<keyword evidence="4" id="KW-1185">Reference proteome</keyword>
<feature type="domain" description="RRM" evidence="2">
    <location>
        <begin position="117"/>
        <end position="195"/>
    </location>
</feature>
<dbReference type="Gene3D" id="3.30.70.330">
    <property type="match status" value="1"/>
</dbReference>
<dbReference type="InterPro" id="IPR000504">
    <property type="entry name" value="RRM_dom"/>
</dbReference>
<dbReference type="SUPFAM" id="SSF54928">
    <property type="entry name" value="RNA-binding domain, RBD"/>
    <property type="match status" value="1"/>
</dbReference>
<evidence type="ECO:0000256" key="1">
    <source>
        <dbReference type="PROSITE-ProRule" id="PRU00176"/>
    </source>
</evidence>
<dbReference type="SMART" id="SM00360">
    <property type="entry name" value="RRM"/>
    <property type="match status" value="1"/>
</dbReference>
<dbReference type="AlphaFoldDB" id="A0A0R3U7Y3"/>
<dbReference type="Pfam" id="PF00076">
    <property type="entry name" value="RRM_1"/>
    <property type="match status" value="1"/>
</dbReference>